<accession>A0ABR1G1Y5</accession>
<comment type="caution">
    <text evidence="4">The sequence shown here is derived from an EMBL/GenBank/DDBJ whole genome shotgun (WGS) entry which is preliminary data.</text>
</comment>
<gene>
    <name evidence="4" type="ORF">SO694_00016320</name>
</gene>
<organism evidence="4 5">
    <name type="scientific">Aureococcus anophagefferens</name>
    <name type="common">Harmful bloom alga</name>
    <dbReference type="NCBI Taxonomy" id="44056"/>
    <lineage>
        <taxon>Eukaryota</taxon>
        <taxon>Sar</taxon>
        <taxon>Stramenopiles</taxon>
        <taxon>Ochrophyta</taxon>
        <taxon>Pelagophyceae</taxon>
        <taxon>Pelagomonadales</taxon>
        <taxon>Pelagomonadaceae</taxon>
        <taxon>Aureococcus</taxon>
    </lineage>
</organism>
<dbReference type="PROSITE" id="PS50966">
    <property type="entry name" value="ZF_SWIM"/>
    <property type="match status" value="1"/>
</dbReference>
<evidence type="ECO:0000313" key="4">
    <source>
        <dbReference type="EMBL" id="KAK7242663.1"/>
    </source>
</evidence>
<keyword evidence="5" id="KW-1185">Reference proteome</keyword>
<feature type="domain" description="SWIM-type" evidence="3">
    <location>
        <begin position="274"/>
        <end position="311"/>
    </location>
</feature>
<sequence length="353" mass="39687">MSEPRAKVRGPYQDADTLQAPVTHVSGNCWVHAKSAIDKPEYRKLFRAQDNRARFKADVIDLANMSVVVRPQKKVLLSLFKAKWGGLEPVATRRWCAEYVDDERKNMWTGMDFEGGTPSQNQGLESTNRWYKEDCTGYQKKMLDDFLNDHFSWIGVKSLAQAQFPPCPGHEIDDFRKAQVSLGTLQWDVVATRALSIHVTPLAGWFPMECVLILANKTIANLTRKYGRDNLDMIRAHASPILQKFEQLITFTLTDELLAGGFDRLVDISKSAHVLFTRPKAGGATTKACSCKDFFLRGTCEHVLAWDIKNKKVEVPPQWDITVIGTKAKRGCKPNAKRGGALTEKPKSLFTTA</sequence>
<evidence type="ECO:0000256" key="2">
    <source>
        <dbReference type="SAM" id="MobiDB-lite"/>
    </source>
</evidence>
<name>A0ABR1G1Y5_AURAN</name>
<dbReference type="Proteomes" id="UP001363151">
    <property type="component" value="Unassembled WGS sequence"/>
</dbReference>
<keyword evidence="1" id="KW-0479">Metal-binding</keyword>
<keyword evidence="1" id="KW-0862">Zinc</keyword>
<keyword evidence="1" id="KW-0863">Zinc-finger</keyword>
<dbReference type="EMBL" id="JBBJCI010000141">
    <property type="protein sequence ID" value="KAK7242663.1"/>
    <property type="molecule type" value="Genomic_DNA"/>
</dbReference>
<protein>
    <recommendedName>
        <fullName evidence="3">SWIM-type domain-containing protein</fullName>
    </recommendedName>
</protein>
<proteinExistence type="predicted"/>
<feature type="region of interest" description="Disordered" evidence="2">
    <location>
        <begin position="332"/>
        <end position="353"/>
    </location>
</feature>
<evidence type="ECO:0000259" key="3">
    <source>
        <dbReference type="PROSITE" id="PS50966"/>
    </source>
</evidence>
<evidence type="ECO:0000313" key="5">
    <source>
        <dbReference type="Proteomes" id="UP001363151"/>
    </source>
</evidence>
<dbReference type="InterPro" id="IPR007527">
    <property type="entry name" value="Znf_SWIM"/>
</dbReference>
<reference evidence="4 5" key="1">
    <citation type="submission" date="2024-03" db="EMBL/GenBank/DDBJ databases">
        <title>Aureococcus anophagefferens CCMP1851 and Kratosvirus quantuckense: Draft genome of a second virus-susceptible host strain in the model system.</title>
        <authorList>
            <person name="Chase E."/>
            <person name="Truchon A.R."/>
            <person name="Schepens W."/>
            <person name="Wilhelm S.W."/>
        </authorList>
    </citation>
    <scope>NUCLEOTIDE SEQUENCE [LARGE SCALE GENOMIC DNA]</scope>
    <source>
        <strain evidence="4 5">CCMP1851</strain>
    </source>
</reference>
<evidence type="ECO:0000256" key="1">
    <source>
        <dbReference type="PROSITE-ProRule" id="PRU00325"/>
    </source>
</evidence>